<comment type="similarity">
    <text evidence="1">Belongs to the sigma-70 factor family. ECF subfamily.</text>
</comment>
<dbReference type="Proteomes" id="UP000663920">
    <property type="component" value="Chromosome"/>
</dbReference>
<dbReference type="NCBIfam" id="TIGR02937">
    <property type="entry name" value="sigma70-ECF"/>
    <property type="match status" value="1"/>
</dbReference>
<evidence type="ECO:0000256" key="4">
    <source>
        <dbReference type="ARBA" id="ARBA00023125"/>
    </source>
</evidence>
<accession>A0A975CKM8</accession>
<evidence type="ECO:0000313" key="8">
    <source>
        <dbReference type="EMBL" id="QTE21428.1"/>
    </source>
</evidence>
<reference evidence="8 9" key="1">
    <citation type="submission" date="2021-03" db="EMBL/GenBank/DDBJ databases">
        <title>Complete genome of Polaribacter_sp.SM13.</title>
        <authorList>
            <person name="Jeong S.W."/>
            <person name="Bae J.W."/>
        </authorList>
    </citation>
    <scope>NUCLEOTIDE SEQUENCE [LARGE SCALE GENOMIC DNA]</scope>
    <source>
        <strain evidence="8 9">SM13</strain>
    </source>
</reference>
<dbReference type="GO" id="GO:0016987">
    <property type="term" value="F:sigma factor activity"/>
    <property type="evidence" value="ECO:0007669"/>
    <property type="project" value="UniProtKB-KW"/>
</dbReference>
<evidence type="ECO:0000259" key="6">
    <source>
        <dbReference type="Pfam" id="PF04542"/>
    </source>
</evidence>
<dbReference type="InterPro" id="IPR036388">
    <property type="entry name" value="WH-like_DNA-bd_sf"/>
</dbReference>
<evidence type="ECO:0000259" key="7">
    <source>
        <dbReference type="Pfam" id="PF08281"/>
    </source>
</evidence>
<evidence type="ECO:0000256" key="3">
    <source>
        <dbReference type="ARBA" id="ARBA00023082"/>
    </source>
</evidence>
<keyword evidence="2" id="KW-0805">Transcription regulation</keyword>
<gene>
    <name evidence="8" type="ORF">J3359_11395</name>
</gene>
<keyword evidence="9" id="KW-1185">Reference proteome</keyword>
<dbReference type="EMBL" id="CP071869">
    <property type="protein sequence ID" value="QTE21428.1"/>
    <property type="molecule type" value="Genomic_DNA"/>
</dbReference>
<dbReference type="GO" id="GO:0006352">
    <property type="term" value="P:DNA-templated transcription initiation"/>
    <property type="evidence" value="ECO:0007669"/>
    <property type="project" value="InterPro"/>
</dbReference>
<name>A0A975CKM8_9FLAO</name>
<keyword evidence="4" id="KW-0238">DNA-binding</keyword>
<dbReference type="Gene3D" id="1.10.1740.10">
    <property type="match status" value="1"/>
</dbReference>
<dbReference type="InterPro" id="IPR013324">
    <property type="entry name" value="RNA_pol_sigma_r3/r4-like"/>
</dbReference>
<dbReference type="AlphaFoldDB" id="A0A975CKM8"/>
<dbReference type="InterPro" id="IPR039425">
    <property type="entry name" value="RNA_pol_sigma-70-like"/>
</dbReference>
<dbReference type="Pfam" id="PF08281">
    <property type="entry name" value="Sigma70_r4_2"/>
    <property type="match status" value="1"/>
</dbReference>
<proteinExistence type="inferred from homology"/>
<dbReference type="InterPro" id="IPR014284">
    <property type="entry name" value="RNA_pol_sigma-70_dom"/>
</dbReference>
<evidence type="ECO:0000256" key="2">
    <source>
        <dbReference type="ARBA" id="ARBA00023015"/>
    </source>
</evidence>
<dbReference type="SUPFAM" id="SSF88659">
    <property type="entry name" value="Sigma3 and sigma4 domains of RNA polymerase sigma factors"/>
    <property type="match status" value="1"/>
</dbReference>
<organism evidence="8 9">
    <name type="scientific">Polaribacter cellanae</name>
    <dbReference type="NCBI Taxonomy" id="2818493"/>
    <lineage>
        <taxon>Bacteria</taxon>
        <taxon>Pseudomonadati</taxon>
        <taxon>Bacteroidota</taxon>
        <taxon>Flavobacteriia</taxon>
        <taxon>Flavobacteriales</taxon>
        <taxon>Flavobacteriaceae</taxon>
    </lineage>
</organism>
<dbReference type="PANTHER" id="PTHR43133">
    <property type="entry name" value="RNA POLYMERASE ECF-TYPE SIGMA FACTO"/>
    <property type="match status" value="1"/>
</dbReference>
<dbReference type="Gene3D" id="1.10.10.10">
    <property type="entry name" value="Winged helix-like DNA-binding domain superfamily/Winged helix DNA-binding domain"/>
    <property type="match status" value="1"/>
</dbReference>
<evidence type="ECO:0000313" key="9">
    <source>
        <dbReference type="Proteomes" id="UP000663920"/>
    </source>
</evidence>
<dbReference type="PANTHER" id="PTHR43133:SF8">
    <property type="entry name" value="RNA POLYMERASE SIGMA FACTOR HI_1459-RELATED"/>
    <property type="match status" value="1"/>
</dbReference>
<sequence>MKTKDFETKILSLSDKVYRMAYRMLQNNESAEDAVQEIMIKLWDRRNKIANHPNIPGFVFLTARNYCLDLLKKKKSNFNSSEYQLKILESDTNQHQIEWKELTENIKNILKELPEKQAEVMLMRDLDGFEFKEIAIITNQKIEHVRVLLSRARKQVGVELTKIYNYEYQKI</sequence>
<dbReference type="KEGG" id="pcea:J3359_11395"/>
<keyword evidence="5" id="KW-0804">Transcription</keyword>
<evidence type="ECO:0000256" key="5">
    <source>
        <dbReference type="ARBA" id="ARBA00023163"/>
    </source>
</evidence>
<keyword evidence="3" id="KW-0731">Sigma factor</keyword>
<feature type="domain" description="RNA polymerase sigma-70 region 2" evidence="6">
    <location>
        <begin position="13"/>
        <end position="75"/>
    </location>
</feature>
<dbReference type="RefSeq" id="WP_208076986.1">
    <property type="nucleotide sequence ID" value="NZ_CP071869.1"/>
</dbReference>
<dbReference type="SUPFAM" id="SSF88946">
    <property type="entry name" value="Sigma2 domain of RNA polymerase sigma factors"/>
    <property type="match status" value="1"/>
</dbReference>
<dbReference type="Pfam" id="PF04542">
    <property type="entry name" value="Sigma70_r2"/>
    <property type="match status" value="1"/>
</dbReference>
<protein>
    <submittedName>
        <fullName evidence="8">RNA polymerase sigma factor</fullName>
    </submittedName>
</protein>
<dbReference type="InterPro" id="IPR013325">
    <property type="entry name" value="RNA_pol_sigma_r2"/>
</dbReference>
<dbReference type="InterPro" id="IPR007627">
    <property type="entry name" value="RNA_pol_sigma70_r2"/>
</dbReference>
<dbReference type="GO" id="GO:0003677">
    <property type="term" value="F:DNA binding"/>
    <property type="evidence" value="ECO:0007669"/>
    <property type="project" value="UniProtKB-KW"/>
</dbReference>
<evidence type="ECO:0000256" key="1">
    <source>
        <dbReference type="ARBA" id="ARBA00010641"/>
    </source>
</evidence>
<feature type="domain" description="RNA polymerase sigma factor 70 region 4 type 2" evidence="7">
    <location>
        <begin position="104"/>
        <end position="155"/>
    </location>
</feature>
<dbReference type="CDD" id="cd06171">
    <property type="entry name" value="Sigma70_r4"/>
    <property type="match status" value="1"/>
</dbReference>
<dbReference type="InterPro" id="IPR013249">
    <property type="entry name" value="RNA_pol_sigma70_r4_t2"/>
</dbReference>